<evidence type="ECO:0000256" key="5">
    <source>
        <dbReference type="SAM" id="MobiDB-lite"/>
    </source>
</evidence>
<organism evidence="7 8">
    <name type="scientific">Hyphomicrobium denitrificans 1NES1</name>
    <dbReference type="NCBI Taxonomy" id="670307"/>
    <lineage>
        <taxon>Bacteria</taxon>
        <taxon>Pseudomonadati</taxon>
        <taxon>Pseudomonadota</taxon>
        <taxon>Alphaproteobacteria</taxon>
        <taxon>Hyphomicrobiales</taxon>
        <taxon>Hyphomicrobiaceae</taxon>
        <taxon>Hyphomicrobium</taxon>
    </lineage>
</organism>
<dbReference type="AlphaFoldDB" id="N0B189"/>
<sequence length="277" mass="30700">MKEAGLLKNRPIYHLDTQADLERAVRKLVRGDPRLRPILQQAGMPGLRRRPAGFAGLAAIVVGQQLSIASASSIWSRLEVAFDPFHHDALLRSRADKLARLGLSAAKIKTLKHIAQEIAEERLNLDALADLGADEAHRTLTSLHGVGPWTADIYLLFCLGHGDAWPAGDLAVQEAMRIGLNLTSRPTAKEMSPLAEDWRPLRGVAAHLWWAYYKVARKRDGAPVPEAIMSVDTALPTSDRRANQLNPSSQAQREQVSDPVPTARERRTTSERHRHRT</sequence>
<evidence type="ECO:0000256" key="1">
    <source>
        <dbReference type="ARBA" id="ARBA00000086"/>
    </source>
</evidence>
<evidence type="ECO:0000259" key="6">
    <source>
        <dbReference type="SMART" id="SM00478"/>
    </source>
</evidence>
<dbReference type="RefSeq" id="WP_015596750.1">
    <property type="nucleotide sequence ID" value="NC_021172.1"/>
</dbReference>
<dbReference type="Gene3D" id="1.10.1670.40">
    <property type="match status" value="1"/>
</dbReference>
<keyword evidence="8" id="KW-1185">Reference proteome</keyword>
<dbReference type="Gene3D" id="1.10.340.30">
    <property type="entry name" value="Hypothetical protein, domain 2"/>
    <property type="match status" value="1"/>
</dbReference>
<dbReference type="KEGG" id="hdt:HYPDE_25143"/>
<dbReference type="GO" id="GO:0032131">
    <property type="term" value="F:alkylated DNA binding"/>
    <property type="evidence" value="ECO:0007669"/>
    <property type="project" value="TreeGrafter"/>
</dbReference>
<dbReference type="CDD" id="cd00056">
    <property type="entry name" value="ENDO3c"/>
    <property type="match status" value="1"/>
</dbReference>
<dbReference type="Pfam" id="PF00730">
    <property type="entry name" value="HhH-GPD"/>
    <property type="match status" value="1"/>
</dbReference>
<dbReference type="GO" id="GO:0043916">
    <property type="term" value="F:DNA-7-methylguanine glycosylase activity"/>
    <property type="evidence" value="ECO:0007669"/>
    <property type="project" value="TreeGrafter"/>
</dbReference>
<dbReference type="InterPro" id="IPR051912">
    <property type="entry name" value="Alkylbase_DNA_Glycosylase/TA"/>
</dbReference>
<feature type="domain" description="HhH-GPD" evidence="6">
    <location>
        <begin position="62"/>
        <end position="213"/>
    </location>
</feature>
<evidence type="ECO:0000256" key="3">
    <source>
        <dbReference type="ARBA" id="ARBA00022763"/>
    </source>
</evidence>
<evidence type="ECO:0000313" key="7">
    <source>
        <dbReference type="EMBL" id="AGK56713.1"/>
    </source>
</evidence>
<keyword evidence="3" id="KW-0227">DNA damage</keyword>
<dbReference type="STRING" id="670307.HYPDE_25143"/>
<dbReference type="Proteomes" id="UP000005952">
    <property type="component" value="Chromosome"/>
</dbReference>
<dbReference type="EMBL" id="CP005587">
    <property type="protein sequence ID" value="AGK56713.1"/>
    <property type="molecule type" value="Genomic_DNA"/>
</dbReference>
<dbReference type="GO" id="GO:0032993">
    <property type="term" value="C:protein-DNA complex"/>
    <property type="evidence" value="ECO:0007669"/>
    <property type="project" value="TreeGrafter"/>
</dbReference>
<evidence type="ECO:0000256" key="4">
    <source>
        <dbReference type="ARBA" id="ARBA00023204"/>
    </source>
</evidence>
<evidence type="ECO:0000313" key="8">
    <source>
        <dbReference type="Proteomes" id="UP000005952"/>
    </source>
</evidence>
<dbReference type="PANTHER" id="PTHR43003">
    <property type="entry name" value="DNA-3-METHYLADENINE GLYCOSYLASE"/>
    <property type="match status" value="1"/>
</dbReference>
<dbReference type="InterPro" id="IPR011257">
    <property type="entry name" value="DNA_glycosylase"/>
</dbReference>
<dbReference type="SMART" id="SM00478">
    <property type="entry name" value="ENDO3c"/>
    <property type="match status" value="1"/>
</dbReference>
<dbReference type="EC" id="3.2.2.21" evidence="2"/>
<feature type="region of interest" description="Disordered" evidence="5">
    <location>
        <begin position="233"/>
        <end position="277"/>
    </location>
</feature>
<proteinExistence type="predicted"/>
<dbReference type="GO" id="GO:0006307">
    <property type="term" value="P:DNA alkylation repair"/>
    <property type="evidence" value="ECO:0007669"/>
    <property type="project" value="TreeGrafter"/>
</dbReference>
<name>N0B189_9HYPH</name>
<accession>N0B189</accession>
<dbReference type="HOGENOM" id="CLU_000445_72_5_5"/>
<gene>
    <name evidence="7" type="ORF">HYPDE_25143</name>
</gene>
<dbReference type="InterPro" id="IPR003265">
    <property type="entry name" value="HhH-GPD_domain"/>
</dbReference>
<feature type="compositionally biased region" description="Polar residues" evidence="5">
    <location>
        <begin position="243"/>
        <end position="254"/>
    </location>
</feature>
<comment type="catalytic activity">
    <reaction evidence="1">
        <text>Hydrolysis of alkylated DNA, releasing 3-methyladenine, 3-methylguanine, 7-methylguanine and 7-methyladenine.</text>
        <dbReference type="EC" id="3.2.2.21"/>
    </reaction>
</comment>
<dbReference type="GO" id="GO:0008725">
    <property type="term" value="F:DNA-3-methyladenine glycosylase activity"/>
    <property type="evidence" value="ECO:0007669"/>
    <property type="project" value="TreeGrafter"/>
</dbReference>
<dbReference type="GO" id="GO:0005737">
    <property type="term" value="C:cytoplasm"/>
    <property type="evidence" value="ECO:0007669"/>
    <property type="project" value="TreeGrafter"/>
</dbReference>
<protein>
    <recommendedName>
        <fullName evidence="2">DNA-3-methyladenine glycosylase II</fullName>
        <ecNumber evidence="2">3.2.2.21</ecNumber>
    </recommendedName>
</protein>
<dbReference type="GO" id="GO:0006285">
    <property type="term" value="P:base-excision repair, AP site formation"/>
    <property type="evidence" value="ECO:0007669"/>
    <property type="project" value="TreeGrafter"/>
</dbReference>
<keyword evidence="4" id="KW-0234">DNA repair</keyword>
<dbReference type="PANTHER" id="PTHR43003:SF13">
    <property type="entry name" value="DNA-3-METHYLADENINE GLYCOSYLASE 2"/>
    <property type="match status" value="1"/>
</dbReference>
<dbReference type="eggNOG" id="COG0122">
    <property type="taxonomic scope" value="Bacteria"/>
</dbReference>
<dbReference type="SUPFAM" id="SSF48150">
    <property type="entry name" value="DNA-glycosylase"/>
    <property type="match status" value="1"/>
</dbReference>
<evidence type="ECO:0000256" key="2">
    <source>
        <dbReference type="ARBA" id="ARBA00012000"/>
    </source>
</evidence>
<reference evidence="7 8" key="1">
    <citation type="journal article" date="2013" name="Genome Announc.">
        <title>Genome sequences for three denitrifying bacterial strains isolated from a uranium- and nitrate-contaminated subsurface environment.</title>
        <authorList>
            <person name="Venkatramanan R."/>
            <person name="Prakash O."/>
            <person name="Woyke T."/>
            <person name="Chain P."/>
            <person name="Goodwin L.A."/>
            <person name="Watson D."/>
            <person name="Brooks S."/>
            <person name="Kostka J.E."/>
            <person name="Green S.J."/>
        </authorList>
    </citation>
    <scope>NUCLEOTIDE SEQUENCE [LARGE SCALE GENOMIC DNA]</scope>
    <source>
        <strain evidence="7 8">1NES1</strain>
    </source>
</reference>